<dbReference type="Pfam" id="PF11324">
    <property type="entry name" value="DUF3126"/>
    <property type="match status" value="1"/>
</dbReference>
<dbReference type="EMBL" id="JANWOI010000004">
    <property type="protein sequence ID" value="MDA5194498.1"/>
    <property type="molecule type" value="Genomic_DNA"/>
</dbReference>
<sequence length="70" mass="7958">MDDTELLKLQKYMNDLFGTRGIRVKKGRTTGAAEVEMKDEFIGTIYRDEDEGEVSYSFTMSILDIDLGAE</sequence>
<accession>A0A9X3TZL0</accession>
<keyword evidence="2" id="KW-1185">Reference proteome</keyword>
<reference evidence="1" key="1">
    <citation type="submission" date="2022-08" db="EMBL/GenBank/DDBJ databases">
        <authorList>
            <person name="Vandamme P."/>
            <person name="Hettiarachchi A."/>
            <person name="Peeters C."/>
            <person name="Cnockaert M."/>
            <person name="Carlier A."/>
        </authorList>
    </citation>
    <scope>NUCLEOTIDE SEQUENCE</scope>
    <source>
        <strain evidence="1">LMG 31809</strain>
    </source>
</reference>
<reference evidence="1" key="2">
    <citation type="journal article" date="2023" name="Syst. Appl. Microbiol.">
        <title>Govania unica gen. nov., sp. nov., a rare biosphere bacterium that represents a novel family in the class Alphaproteobacteria.</title>
        <authorList>
            <person name="Vandamme P."/>
            <person name="Peeters C."/>
            <person name="Hettiarachchi A."/>
            <person name="Cnockaert M."/>
            <person name="Carlier A."/>
        </authorList>
    </citation>
    <scope>NUCLEOTIDE SEQUENCE</scope>
    <source>
        <strain evidence="1">LMG 31809</strain>
    </source>
</reference>
<evidence type="ECO:0000313" key="2">
    <source>
        <dbReference type="Proteomes" id="UP001141619"/>
    </source>
</evidence>
<organism evidence="1 2">
    <name type="scientific">Govanella unica</name>
    <dbReference type="NCBI Taxonomy" id="2975056"/>
    <lineage>
        <taxon>Bacteria</taxon>
        <taxon>Pseudomonadati</taxon>
        <taxon>Pseudomonadota</taxon>
        <taxon>Alphaproteobacteria</taxon>
        <taxon>Emcibacterales</taxon>
        <taxon>Govanellaceae</taxon>
        <taxon>Govanella</taxon>
    </lineage>
</organism>
<dbReference type="InterPro" id="IPR021473">
    <property type="entry name" value="DUF3126"/>
</dbReference>
<dbReference type="AlphaFoldDB" id="A0A9X3TZL0"/>
<comment type="caution">
    <text evidence="1">The sequence shown here is derived from an EMBL/GenBank/DDBJ whole genome shotgun (WGS) entry which is preliminary data.</text>
</comment>
<dbReference type="Proteomes" id="UP001141619">
    <property type="component" value="Unassembled WGS sequence"/>
</dbReference>
<dbReference type="RefSeq" id="WP_274944203.1">
    <property type="nucleotide sequence ID" value="NZ_JANWOI010000004.1"/>
</dbReference>
<evidence type="ECO:0000313" key="1">
    <source>
        <dbReference type="EMBL" id="MDA5194498.1"/>
    </source>
</evidence>
<name>A0A9X3TZL0_9PROT</name>
<protein>
    <submittedName>
        <fullName evidence="1">DUF3126 family protein</fullName>
    </submittedName>
</protein>
<gene>
    <name evidence="1" type="ORF">NYP16_11100</name>
</gene>
<proteinExistence type="predicted"/>